<dbReference type="AlphaFoldDB" id="A0A8X6RTS1"/>
<dbReference type="EMBL" id="BMAU01021182">
    <property type="protein sequence ID" value="GFX94977.1"/>
    <property type="molecule type" value="Genomic_DNA"/>
</dbReference>
<accession>A0A8X6RTS1</accession>
<proteinExistence type="predicted"/>
<gene>
    <name evidence="1" type="ORF">TNCV_3046091</name>
</gene>
<protein>
    <submittedName>
        <fullName evidence="1">Uncharacterized protein</fullName>
    </submittedName>
</protein>
<name>A0A8X6RTS1_TRICX</name>
<reference evidence="1" key="1">
    <citation type="submission" date="2020-08" db="EMBL/GenBank/DDBJ databases">
        <title>Multicomponent nature underlies the extraordinary mechanical properties of spider dragline silk.</title>
        <authorList>
            <person name="Kono N."/>
            <person name="Nakamura H."/>
            <person name="Mori M."/>
            <person name="Yoshida Y."/>
            <person name="Ohtoshi R."/>
            <person name="Malay A.D."/>
            <person name="Moran D.A.P."/>
            <person name="Tomita M."/>
            <person name="Numata K."/>
            <person name="Arakawa K."/>
        </authorList>
    </citation>
    <scope>NUCLEOTIDE SEQUENCE</scope>
</reference>
<evidence type="ECO:0000313" key="2">
    <source>
        <dbReference type="Proteomes" id="UP000887159"/>
    </source>
</evidence>
<sequence length="105" mass="12159">MRKKKYACARKIRRSEHNSSSIANIYEDRCSKGPLCISRSYAFADPRSLSHVPQMWTCVVCQQFAGCLIDDRYAKLRAHDPRSLQFWLLLGVQNRVRRRPPPGPP</sequence>
<comment type="caution">
    <text evidence="1">The sequence shown here is derived from an EMBL/GenBank/DDBJ whole genome shotgun (WGS) entry which is preliminary data.</text>
</comment>
<dbReference type="Proteomes" id="UP000887159">
    <property type="component" value="Unassembled WGS sequence"/>
</dbReference>
<evidence type="ECO:0000313" key="1">
    <source>
        <dbReference type="EMBL" id="GFX94977.1"/>
    </source>
</evidence>
<organism evidence="1 2">
    <name type="scientific">Trichonephila clavipes</name>
    <name type="common">Golden silk orbweaver</name>
    <name type="synonym">Nephila clavipes</name>
    <dbReference type="NCBI Taxonomy" id="2585209"/>
    <lineage>
        <taxon>Eukaryota</taxon>
        <taxon>Metazoa</taxon>
        <taxon>Ecdysozoa</taxon>
        <taxon>Arthropoda</taxon>
        <taxon>Chelicerata</taxon>
        <taxon>Arachnida</taxon>
        <taxon>Araneae</taxon>
        <taxon>Araneomorphae</taxon>
        <taxon>Entelegynae</taxon>
        <taxon>Araneoidea</taxon>
        <taxon>Nephilidae</taxon>
        <taxon>Trichonephila</taxon>
    </lineage>
</organism>
<keyword evidence="2" id="KW-1185">Reference proteome</keyword>